<keyword evidence="3" id="KW-1185">Reference proteome</keyword>
<evidence type="ECO:0000256" key="1">
    <source>
        <dbReference type="SAM" id="MobiDB-lite"/>
    </source>
</evidence>
<dbReference type="InterPro" id="IPR006631">
    <property type="entry name" value="DM4_12"/>
</dbReference>
<dbReference type="Pfam" id="PF07841">
    <property type="entry name" value="DM4_12"/>
    <property type="match status" value="2"/>
</dbReference>
<dbReference type="InParanoid" id="B4MQ81"/>
<feature type="compositionally biased region" description="Acidic residues" evidence="1">
    <location>
        <begin position="267"/>
        <end position="280"/>
    </location>
</feature>
<feature type="region of interest" description="Disordered" evidence="1">
    <location>
        <begin position="63"/>
        <end position="93"/>
    </location>
</feature>
<name>B4MQ81_DROWI</name>
<organism evidence="3">
    <name type="scientific">Drosophila willistoni</name>
    <name type="common">Fruit fly</name>
    <dbReference type="NCBI Taxonomy" id="7260"/>
    <lineage>
        <taxon>Eukaryota</taxon>
        <taxon>Metazoa</taxon>
        <taxon>Ecdysozoa</taxon>
        <taxon>Arthropoda</taxon>
        <taxon>Hexapoda</taxon>
        <taxon>Insecta</taxon>
        <taxon>Pterygota</taxon>
        <taxon>Neoptera</taxon>
        <taxon>Endopterygota</taxon>
        <taxon>Diptera</taxon>
        <taxon>Brachycera</taxon>
        <taxon>Muscomorpha</taxon>
        <taxon>Ephydroidea</taxon>
        <taxon>Drosophilidae</taxon>
        <taxon>Drosophila</taxon>
        <taxon>Sophophora</taxon>
    </lineage>
</organism>
<evidence type="ECO:0000313" key="3">
    <source>
        <dbReference type="Proteomes" id="UP000007798"/>
    </source>
</evidence>
<sequence length="413" mass="47199">MAISVPLILPHRNVFLSYNYEFNYYQPEHVYKYPPILMGDYEDSYLTYPTSGRECHNCTLAKNNSTAASHPNQSKKLKKKTTTTTTTKEPTREKRSLSLMTRSVFYIMIKDKLDRSGYPAESCLLRSICETNASTLGTTNGFLGNLVHIIFSPSSSRDENLPQRYYQAEWMGRHKSDCSMYTLECKENILDLISMSVEQIIFVALAVPIQLPHRNCFVSYNFEANYNSPDSWGIFTIFQNGPIESDESLEVESSRKILNGYGNQTQEDVEEENGAEEEDDDAEVETTTAIPTQTSVVKRKSRSLLTRSNIYHILKDKFERSGFPGEPCLLRLICEVSLSELGEFNGVVGSLMHVIFSPSTSEPEDLPLKYYQAEHDGWHDNCHYYKGNCRESLLDLISEPFEMILKSIEQNEM</sequence>
<dbReference type="eggNOG" id="ENOG502S8WF">
    <property type="taxonomic scope" value="Eukaryota"/>
</dbReference>
<dbReference type="SMART" id="SM00718">
    <property type="entry name" value="DM4_12"/>
    <property type="match status" value="2"/>
</dbReference>
<dbReference type="EMBL" id="CH963849">
    <property type="protein sequence ID" value="EDW74270.1"/>
    <property type="molecule type" value="Genomic_DNA"/>
</dbReference>
<evidence type="ECO:0000313" key="2">
    <source>
        <dbReference type="EMBL" id="EDW74270.1"/>
    </source>
</evidence>
<dbReference type="PhylomeDB" id="B4MQ81"/>
<gene>
    <name evidence="2" type="primary">Dwil\GK21474</name>
    <name evidence="2" type="ORF">Dwil_GK21474</name>
</gene>
<proteinExistence type="predicted"/>
<accession>B4MQ81</accession>
<dbReference type="PANTHER" id="PTHR21398">
    <property type="entry name" value="AGAP007094-PA"/>
    <property type="match status" value="1"/>
</dbReference>
<feature type="compositionally biased region" description="Polar residues" evidence="1">
    <location>
        <begin position="63"/>
        <end position="72"/>
    </location>
</feature>
<dbReference type="Proteomes" id="UP000007798">
    <property type="component" value="Unassembled WGS sequence"/>
</dbReference>
<dbReference type="HOGENOM" id="CLU_757097_0_0_1"/>
<dbReference type="OrthoDB" id="6340174at2759"/>
<protein>
    <submittedName>
        <fullName evidence="2">GK21474</fullName>
    </submittedName>
</protein>
<dbReference type="PANTHER" id="PTHR21398:SF22">
    <property type="entry name" value="IP12060P-RELATED"/>
    <property type="match status" value="1"/>
</dbReference>
<feature type="region of interest" description="Disordered" evidence="1">
    <location>
        <begin position="260"/>
        <end position="280"/>
    </location>
</feature>
<reference evidence="2 3" key="1">
    <citation type="journal article" date="2007" name="Nature">
        <title>Evolution of genes and genomes on the Drosophila phylogeny.</title>
        <authorList>
            <consortium name="Drosophila 12 Genomes Consortium"/>
            <person name="Clark A.G."/>
            <person name="Eisen M.B."/>
            <person name="Smith D.R."/>
            <person name="Bergman C.M."/>
            <person name="Oliver B."/>
            <person name="Markow T.A."/>
            <person name="Kaufman T.C."/>
            <person name="Kellis M."/>
            <person name="Gelbart W."/>
            <person name="Iyer V.N."/>
            <person name="Pollard D.A."/>
            <person name="Sackton T.B."/>
            <person name="Larracuente A.M."/>
            <person name="Singh N.D."/>
            <person name="Abad J.P."/>
            <person name="Abt D.N."/>
            <person name="Adryan B."/>
            <person name="Aguade M."/>
            <person name="Akashi H."/>
            <person name="Anderson W.W."/>
            <person name="Aquadro C.F."/>
            <person name="Ardell D.H."/>
            <person name="Arguello R."/>
            <person name="Artieri C.G."/>
            <person name="Barbash D.A."/>
            <person name="Barker D."/>
            <person name="Barsanti P."/>
            <person name="Batterham P."/>
            <person name="Batzoglou S."/>
            <person name="Begun D."/>
            <person name="Bhutkar A."/>
            <person name="Blanco E."/>
            <person name="Bosak S.A."/>
            <person name="Bradley R.K."/>
            <person name="Brand A.D."/>
            <person name="Brent M.R."/>
            <person name="Brooks A.N."/>
            <person name="Brown R.H."/>
            <person name="Butlin R.K."/>
            <person name="Caggese C."/>
            <person name="Calvi B.R."/>
            <person name="Bernardo de Carvalho A."/>
            <person name="Caspi A."/>
            <person name="Castrezana S."/>
            <person name="Celniker S.E."/>
            <person name="Chang J.L."/>
            <person name="Chapple C."/>
            <person name="Chatterji S."/>
            <person name="Chinwalla A."/>
            <person name="Civetta A."/>
            <person name="Clifton S.W."/>
            <person name="Comeron J.M."/>
            <person name="Costello J.C."/>
            <person name="Coyne J.A."/>
            <person name="Daub J."/>
            <person name="David R.G."/>
            <person name="Delcher A.L."/>
            <person name="Delehaunty K."/>
            <person name="Do C.B."/>
            <person name="Ebling H."/>
            <person name="Edwards K."/>
            <person name="Eickbush T."/>
            <person name="Evans J.D."/>
            <person name="Filipski A."/>
            <person name="Findeiss S."/>
            <person name="Freyhult E."/>
            <person name="Fulton L."/>
            <person name="Fulton R."/>
            <person name="Garcia A.C."/>
            <person name="Gardiner A."/>
            <person name="Garfield D.A."/>
            <person name="Garvin B.E."/>
            <person name="Gibson G."/>
            <person name="Gilbert D."/>
            <person name="Gnerre S."/>
            <person name="Godfrey J."/>
            <person name="Good R."/>
            <person name="Gotea V."/>
            <person name="Gravely B."/>
            <person name="Greenberg A.J."/>
            <person name="Griffiths-Jones S."/>
            <person name="Gross S."/>
            <person name="Guigo R."/>
            <person name="Gustafson E.A."/>
            <person name="Haerty W."/>
            <person name="Hahn M.W."/>
            <person name="Halligan D.L."/>
            <person name="Halpern A.L."/>
            <person name="Halter G.M."/>
            <person name="Han M.V."/>
            <person name="Heger A."/>
            <person name="Hillier L."/>
            <person name="Hinrichs A.S."/>
            <person name="Holmes I."/>
            <person name="Hoskins R.A."/>
            <person name="Hubisz M.J."/>
            <person name="Hultmark D."/>
            <person name="Huntley M.A."/>
            <person name="Jaffe D.B."/>
            <person name="Jagadeeshan S."/>
            <person name="Jeck W.R."/>
            <person name="Johnson J."/>
            <person name="Jones C.D."/>
            <person name="Jordan W.C."/>
            <person name="Karpen G.H."/>
            <person name="Kataoka E."/>
            <person name="Keightley P.D."/>
            <person name="Kheradpour P."/>
            <person name="Kirkness E.F."/>
            <person name="Koerich L.B."/>
            <person name="Kristiansen K."/>
            <person name="Kudrna D."/>
            <person name="Kulathinal R.J."/>
            <person name="Kumar S."/>
            <person name="Kwok R."/>
            <person name="Lander E."/>
            <person name="Langley C.H."/>
            <person name="Lapoint R."/>
            <person name="Lazzaro B.P."/>
            <person name="Lee S.J."/>
            <person name="Levesque L."/>
            <person name="Li R."/>
            <person name="Lin C.F."/>
            <person name="Lin M.F."/>
            <person name="Lindblad-Toh K."/>
            <person name="Llopart A."/>
            <person name="Long M."/>
            <person name="Low L."/>
            <person name="Lozovsky E."/>
            <person name="Lu J."/>
            <person name="Luo M."/>
            <person name="Machado C.A."/>
            <person name="Makalowski W."/>
            <person name="Marzo M."/>
            <person name="Matsuda M."/>
            <person name="Matzkin L."/>
            <person name="McAllister B."/>
            <person name="McBride C.S."/>
            <person name="McKernan B."/>
            <person name="McKernan K."/>
            <person name="Mendez-Lago M."/>
            <person name="Minx P."/>
            <person name="Mollenhauer M.U."/>
            <person name="Montooth K."/>
            <person name="Mount S.M."/>
            <person name="Mu X."/>
            <person name="Myers E."/>
            <person name="Negre B."/>
            <person name="Newfeld S."/>
            <person name="Nielsen R."/>
            <person name="Noor M.A."/>
            <person name="O'Grady P."/>
            <person name="Pachter L."/>
            <person name="Papaceit M."/>
            <person name="Parisi M.J."/>
            <person name="Parisi M."/>
            <person name="Parts L."/>
            <person name="Pedersen J.S."/>
            <person name="Pesole G."/>
            <person name="Phillippy A.M."/>
            <person name="Ponting C.P."/>
            <person name="Pop M."/>
            <person name="Porcelli D."/>
            <person name="Powell J.R."/>
            <person name="Prohaska S."/>
            <person name="Pruitt K."/>
            <person name="Puig M."/>
            <person name="Quesneville H."/>
            <person name="Ram K.R."/>
            <person name="Rand D."/>
            <person name="Rasmussen M.D."/>
            <person name="Reed L.K."/>
            <person name="Reenan R."/>
            <person name="Reily A."/>
            <person name="Remington K.A."/>
            <person name="Rieger T.T."/>
            <person name="Ritchie M.G."/>
            <person name="Robin C."/>
            <person name="Rogers Y.H."/>
            <person name="Rohde C."/>
            <person name="Rozas J."/>
            <person name="Rubenfield M.J."/>
            <person name="Ruiz A."/>
            <person name="Russo S."/>
            <person name="Salzberg S.L."/>
            <person name="Sanchez-Gracia A."/>
            <person name="Saranga D.J."/>
            <person name="Sato H."/>
            <person name="Schaeffer S.W."/>
            <person name="Schatz M.C."/>
            <person name="Schlenke T."/>
            <person name="Schwartz R."/>
            <person name="Segarra C."/>
            <person name="Singh R.S."/>
            <person name="Sirot L."/>
            <person name="Sirota M."/>
            <person name="Sisneros N.B."/>
            <person name="Smith C.D."/>
            <person name="Smith T.F."/>
            <person name="Spieth J."/>
            <person name="Stage D.E."/>
            <person name="Stark A."/>
            <person name="Stephan W."/>
            <person name="Strausberg R.L."/>
            <person name="Strempel S."/>
            <person name="Sturgill D."/>
            <person name="Sutton G."/>
            <person name="Sutton G.G."/>
            <person name="Tao W."/>
            <person name="Teichmann S."/>
            <person name="Tobari Y.N."/>
            <person name="Tomimura Y."/>
            <person name="Tsolas J.M."/>
            <person name="Valente V.L."/>
            <person name="Venter E."/>
            <person name="Venter J.C."/>
            <person name="Vicario S."/>
            <person name="Vieira F.G."/>
            <person name="Vilella A.J."/>
            <person name="Villasante A."/>
            <person name="Walenz B."/>
            <person name="Wang J."/>
            <person name="Wasserman M."/>
            <person name="Watts T."/>
            <person name="Wilson D."/>
            <person name="Wilson R.K."/>
            <person name="Wing R.A."/>
            <person name="Wolfner M.F."/>
            <person name="Wong A."/>
            <person name="Wong G.K."/>
            <person name="Wu C.I."/>
            <person name="Wu G."/>
            <person name="Yamamoto D."/>
            <person name="Yang H.P."/>
            <person name="Yang S.P."/>
            <person name="Yorke J.A."/>
            <person name="Yoshida K."/>
            <person name="Zdobnov E."/>
            <person name="Zhang P."/>
            <person name="Zhang Y."/>
            <person name="Zimin A.V."/>
            <person name="Baldwin J."/>
            <person name="Abdouelleil A."/>
            <person name="Abdulkadir J."/>
            <person name="Abebe A."/>
            <person name="Abera B."/>
            <person name="Abreu J."/>
            <person name="Acer S.C."/>
            <person name="Aftuck L."/>
            <person name="Alexander A."/>
            <person name="An P."/>
            <person name="Anderson E."/>
            <person name="Anderson S."/>
            <person name="Arachi H."/>
            <person name="Azer M."/>
            <person name="Bachantsang P."/>
            <person name="Barry A."/>
            <person name="Bayul T."/>
            <person name="Berlin A."/>
            <person name="Bessette D."/>
            <person name="Bloom T."/>
            <person name="Blye J."/>
            <person name="Boguslavskiy L."/>
            <person name="Bonnet C."/>
            <person name="Boukhgalter B."/>
            <person name="Bourzgui I."/>
            <person name="Brown A."/>
            <person name="Cahill P."/>
            <person name="Channer S."/>
            <person name="Cheshatsang Y."/>
            <person name="Chuda L."/>
            <person name="Citroen M."/>
            <person name="Collymore A."/>
            <person name="Cooke P."/>
            <person name="Costello M."/>
            <person name="D'Aco K."/>
            <person name="Daza R."/>
            <person name="De Haan G."/>
            <person name="DeGray S."/>
            <person name="DeMaso C."/>
            <person name="Dhargay N."/>
            <person name="Dooley K."/>
            <person name="Dooley E."/>
            <person name="Doricent M."/>
            <person name="Dorje P."/>
            <person name="Dorjee K."/>
            <person name="Dupes A."/>
            <person name="Elong R."/>
            <person name="Falk J."/>
            <person name="Farina A."/>
            <person name="Faro S."/>
            <person name="Ferguson D."/>
            <person name="Fisher S."/>
            <person name="Foley C.D."/>
            <person name="Franke A."/>
            <person name="Friedrich D."/>
            <person name="Gadbois L."/>
            <person name="Gearin G."/>
            <person name="Gearin C.R."/>
            <person name="Giannoukos G."/>
            <person name="Goode T."/>
            <person name="Graham J."/>
            <person name="Grandbois E."/>
            <person name="Grewal S."/>
            <person name="Gyaltsen K."/>
            <person name="Hafez N."/>
            <person name="Hagos B."/>
            <person name="Hall J."/>
            <person name="Henson C."/>
            <person name="Hollinger A."/>
            <person name="Honan T."/>
            <person name="Huard M.D."/>
            <person name="Hughes L."/>
            <person name="Hurhula B."/>
            <person name="Husby M.E."/>
            <person name="Kamat A."/>
            <person name="Kanga B."/>
            <person name="Kashin S."/>
            <person name="Khazanovich D."/>
            <person name="Kisner P."/>
            <person name="Lance K."/>
            <person name="Lara M."/>
            <person name="Lee W."/>
            <person name="Lennon N."/>
            <person name="Letendre F."/>
            <person name="LeVine R."/>
            <person name="Lipovsky A."/>
            <person name="Liu X."/>
            <person name="Liu J."/>
            <person name="Liu S."/>
            <person name="Lokyitsang T."/>
            <person name="Lokyitsang Y."/>
            <person name="Lubonja R."/>
            <person name="Lui A."/>
            <person name="MacDonald P."/>
            <person name="Magnisalis V."/>
            <person name="Maru K."/>
            <person name="Matthews C."/>
            <person name="McCusker W."/>
            <person name="McDonough S."/>
            <person name="Mehta T."/>
            <person name="Meldrim J."/>
            <person name="Meneus L."/>
            <person name="Mihai O."/>
            <person name="Mihalev A."/>
            <person name="Mihova T."/>
            <person name="Mittelman R."/>
            <person name="Mlenga V."/>
            <person name="Montmayeur A."/>
            <person name="Mulrain L."/>
            <person name="Navidi A."/>
            <person name="Naylor J."/>
            <person name="Negash T."/>
            <person name="Nguyen T."/>
            <person name="Nguyen N."/>
            <person name="Nicol R."/>
            <person name="Norbu C."/>
            <person name="Norbu N."/>
            <person name="Novod N."/>
            <person name="O'Neill B."/>
            <person name="Osman S."/>
            <person name="Markiewicz E."/>
            <person name="Oyono O.L."/>
            <person name="Patti C."/>
            <person name="Phunkhang P."/>
            <person name="Pierre F."/>
            <person name="Priest M."/>
            <person name="Raghuraman S."/>
            <person name="Rege F."/>
            <person name="Reyes R."/>
            <person name="Rise C."/>
            <person name="Rogov P."/>
            <person name="Ross K."/>
            <person name="Ryan E."/>
            <person name="Settipalli S."/>
            <person name="Shea T."/>
            <person name="Sherpa N."/>
            <person name="Shi L."/>
            <person name="Shih D."/>
            <person name="Sparrow T."/>
            <person name="Spaulding J."/>
            <person name="Stalker J."/>
            <person name="Stange-Thomann N."/>
            <person name="Stavropoulos S."/>
            <person name="Stone C."/>
            <person name="Strader C."/>
            <person name="Tesfaye S."/>
            <person name="Thomson T."/>
            <person name="Thoulutsang Y."/>
            <person name="Thoulutsang D."/>
            <person name="Topham K."/>
            <person name="Topping I."/>
            <person name="Tsamla T."/>
            <person name="Vassiliev H."/>
            <person name="Vo A."/>
            <person name="Wangchuk T."/>
            <person name="Wangdi T."/>
            <person name="Weiand M."/>
            <person name="Wilkinson J."/>
            <person name="Wilson A."/>
            <person name="Yadav S."/>
            <person name="Young G."/>
            <person name="Yu Q."/>
            <person name="Zembek L."/>
            <person name="Zhong D."/>
            <person name="Zimmer A."/>
            <person name="Zwirko Z."/>
            <person name="Jaffe D.B."/>
            <person name="Alvarez P."/>
            <person name="Brockman W."/>
            <person name="Butler J."/>
            <person name="Chin C."/>
            <person name="Gnerre S."/>
            <person name="Grabherr M."/>
            <person name="Kleber M."/>
            <person name="Mauceli E."/>
            <person name="MacCallum I."/>
        </authorList>
    </citation>
    <scope>NUCLEOTIDE SEQUENCE [LARGE SCALE GENOMIC DNA]</scope>
    <source>
        <strain evidence="3">Tucson 14030-0811.24</strain>
    </source>
</reference>
<dbReference type="AlphaFoldDB" id="B4MQ81"/>
<dbReference type="OMA" id="NLPTNWE"/>